<reference evidence="1" key="1">
    <citation type="submission" date="2021-03" db="EMBL/GenBank/DDBJ databases">
        <title>Evolutionary innovations through gain and loss of genes in the ectomycorrhizal Boletales.</title>
        <authorList>
            <person name="Wu G."/>
            <person name="Miyauchi S."/>
            <person name="Morin E."/>
            <person name="Yang Z.-L."/>
            <person name="Xu J."/>
            <person name="Martin F.M."/>
        </authorList>
    </citation>
    <scope>NUCLEOTIDE SEQUENCE</scope>
    <source>
        <strain evidence="1">BR01</strain>
    </source>
</reference>
<proteinExistence type="predicted"/>
<comment type="caution">
    <text evidence="1">The sequence shown here is derived from an EMBL/GenBank/DDBJ whole genome shotgun (WGS) entry which is preliminary data.</text>
</comment>
<accession>A0A8I2YW72</accession>
<keyword evidence="2" id="KW-1185">Reference proteome</keyword>
<gene>
    <name evidence="1" type="ORF">JVT61DRAFT_11745</name>
</gene>
<evidence type="ECO:0000313" key="1">
    <source>
        <dbReference type="EMBL" id="KAG6379290.1"/>
    </source>
</evidence>
<sequence>MSIMLPYGQTVARITALVFLWWGIHASSVELLSYIYIDGLPHDTVWSPDSFELVAASSYTQTAVDNVFTGEPYLNPEPLCHAVKSDPIAPWLPLASVSRHWHSLTRTIPSISEKRPVDKPRFFHILCDMLLPELYRWRFFHVQVALHREMRDILNALFETGISVATQLISVTLICRSASNLKTIALVEVSVDWNQAGSPLNPTSQRSKSCSVAPKKMSHPGTAFATVLQGAAQ</sequence>
<dbReference type="EMBL" id="JAGFBS010000005">
    <property type="protein sequence ID" value="KAG6379290.1"/>
    <property type="molecule type" value="Genomic_DNA"/>
</dbReference>
<dbReference type="Proteomes" id="UP000683000">
    <property type="component" value="Unassembled WGS sequence"/>
</dbReference>
<dbReference type="AlphaFoldDB" id="A0A8I2YW72"/>
<evidence type="ECO:0000313" key="2">
    <source>
        <dbReference type="Proteomes" id="UP000683000"/>
    </source>
</evidence>
<name>A0A8I2YW72_9AGAM</name>
<organism evidence="1 2">
    <name type="scientific">Boletus reticuloceps</name>
    <dbReference type="NCBI Taxonomy" id="495285"/>
    <lineage>
        <taxon>Eukaryota</taxon>
        <taxon>Fungi</taxon>
        <taxon>Dikarya</taxon>
        <taxon>Basidiomycota</taxon>
        <taxon>Agaricomycotina</taxon>
        <taxon>Agaricomycetes</taxon>
        <taxon>Agaricomycetidae</taxon>
        <taxon>Boletales</taxon>
        <taxon>Boletineae</taxon>
        <taxon>Boletaceae</taxon>
        <taxon>Boletoideae</taxon>
        <taxon>Boletus</taxon>
    </lineage>
</organism>
<protein>
    <submittedName>
        <fullName evidence="1">Uncharacterized protein</fullName>
    </submittedName>
</protein>